<dbReference type="InterPro" id="IPR036397">
    <property type="entry name" value="RNaseH_sf"/>
</dbReference>
<dbReference type="PANTHER" id="PTHR47649">
    <property type="entry name" value="RIBONUCLEASE D"/>
    <property type="match status" value="1"/>
</dbReference>
<dbReference type="InterPro" id="IPR010997">
    <property type="entry name" value="HRDC-like_sf"/>
</dbReference>
<dbReference type="SUPFAM" id="SSF53098">
    <property type="entry name" value="Ribonuclease H-like"/>
    <property type="match status" value="1"/>
</dbReference>
<dbReference type="InterPro" id="IPR002562">
    <property type="entry name" value="3'-5'_exonuclease_dom"/>
</dbReference>
<dbReference type="InterPro" id="IPR002121">
    <property type="entry name" value="HRDC_dom"/>
</dbReference>
<reference evidence="2" key="1">
    <citation type="submission" date="2020-05" db="EMBL/GenBank/DDBJ databases">
        <authorList>
            <person name="Chiriac C."/>
            <person name="Salcher M."/>
            <person name="Ghai R."/>
            <person name="Kavagutti S V."/>
        </authorList>
    </citation>
    <scope>NUCLEOTIDE SEQUENCE</scope>
</reference>
<proteinExistence type="predicted"/>
<dbReference type="GO" id="GO:0003676">
    <property type="term" value="F:nucleic acid binding"/>
    <property type="evidence" value="ECO:0007669"/>
    <property type="project" value="InterPro"/>
</dbReference>
<accession>A0A6J6F3H1</accession>
<dbReference type="InterPro" id="IPR012337">
    <property type="entry name" value="RNaseH-like_sf"/>
</dbReference>
<dbReference type="Gene3D" id="3.30.420.10">
    <property type="entry name" value="Ribonuclease H-like superfamily/Ribonuclease H"/>
    <property type="match status" value="1"/>
</dbReference>
<dbReference type="GO" id="GO:0006139">
    <property type="term" value="P:nucleobase-containing compound metabolic process"/>
    <property type="evidence" value="ECO:0007669"/>
    <property type="project" value="InterPro"/>
</dbReference>
<dbReference type="GO" id="GO:0008408">
    <property type="term" value="F:3'-5' exonuclease activity"/>
    <property type="evidence" value="ECO:0007669"/>
    <property type="project" value="InterPro"/>
</dbReference>
<dbReference type="PANTHER" id="PTHR47649:SF1">
    <property type="entry name" value="RIBONUCLEASE D"/>
    <property type="match status" value="1"/>
</dbReference>
<dbReference type="CDD" id="cd06142">
    <property type="entry name" value="RNaseD_exo"/>
    <property type="match status" value="1"/>
</dbReference>
<dbReference type="SUPFAM" id="SSF47819">
    <property type="entry name" value="HRDC-like"/>
    <property type="match status" value="1"/>
</dbReference>
<dbReference type="Pfam" id="PF00570">
    <property type="entry name" value="HRDC"/>
    <property type="match status" value="1"/>
</dbReference>
<dbReference type="Pfam" id="PF01612">
    <property type="entry name" value="DNA_pol_A_exo1"/>
    <property type="match status" value="1"/>
</dbReference>
<evidence type="ECO:0000313" key="2">
    <source>
        <dbReference type="EMBL" id="CAB4579398.1"/>
    </source>
</evidence>
<dbReference type="Pfam" id="PF18305">
    <property type="entry name" value="DNA_pol_A_exoN"/>
    <property type="match status" value="1"/>
</dbReference>
<dbReference type="SMART" id="SM00341">
    <property type="entry name" value="HRDC"/>
    <property type="match status" value="1"/>
</dbReference>
<evidence type="ECO:0000259" key="1">
    <source>
        <dbReference type="PROSITE" id="PS50967"/>
    </source>
</evidence>
<dbReference type="GO" id="GO:0000166">
    <property type="term" value="F:nucleotide binding"/>
    <property type="evidence" value="ECO:0007669"/>
    <property type="project" value="InterPro"/>
</dbReference>
<name>A0A6J6F3H1_9ZZZZ</name>
<feature type="domain" description="HRDC" evidence="1">
    <location>
        <begin position="225"/>
        <end position="305"/>
    </location>
</feature>
<dbReference type="InterPro" id="IPR041605">
    <property type="entry name" value="Exo_C"/>
</dbReference>
<dbReference type="Gene3D" id="1.10.150.80">
    <property type="entry name" value="HRDC domain"/>
    <property type="match status" value="2"/>
</dbReference>
<protein>
    <submittedName>
        <fullName evidence="2">Unannotated protein</fullName>
    </submittedName>
</protein>
<dbReference type="EMBL" id="CAEZTM010000077">
    <property type="protein sequence ID" value="CAB4579398.1"/>
    <property type="molecule type" value="Genomic_DNA"/>
</dbReference>
<dbReference type="InterPro" id="IPR044876">
    <property type="entry name" value="HRDC_dom_sf"/>
</dbReference>
<organism evidence="2">
    <name type="scientific">freshwater metagenome</name>
    <dbReference type="NCBI Taxonomy" id="449393"/>
    <lineage>
        <taxon>unclassified sequences</taxon>
        <taxon>metagenomes</taxon>
        <taxon>ecological metagenomes</taxon>
    </lineage>
</organism>
<sequence>MSDEVAETPPLPPAIAKAPIVLVEDRAAFRLALDGLLEGSGPLALDAERASGFRYSSRAYLVQAHRTGTPNFLIDPVGVGALDDITHELSHLEWIIHAAHQDLPCLREAGVNPVTLFDTELGARLAGLPRVGLQGVVEDVLGLSLAKEHSAADWSTRPLPASWLIYAALDVEYLPQVRDEIYRILTEQGKGDIAAEEFEAQLFLAPNAPRTEPWRRLSGLHQIRGLRKLAVARELWVAREAFAEKTDTAPGRLVPDRALVAAVLADPPTKRELAGLKAFSGRASRSELDRWWSAIERGRATENLPEARSTSEGPPPPRVWAEKNPVAWARLSASKEELARLSEERSIPSENLLTPDFLRRLCWDVPPDISTPGIRQALLDKGARAWQVNIVAEALSTVFQAVGESEPTAA</sequence>
<dbReference type="InterPro" id="IPR051086">
    <property type="entry name" value="RNase_D-like"/>
</dbReference>
<dbReference type="AlphaFoldDB" id="A0A6J6F3H1"/>
<dbReference type="PROSITE" id="PS50967">
    <property type="entry name" value="HRDC"/>
    <property type="match status" value="1"/>
</dbReference>
<gene>
    <name evidence="2" type="ORF">UFOPK1684_01283</name>
</gene>
<dbReference type="SMART" id="SM00474">
    <property type="entry name" value="35EXOc"/>
    <property type="match status" value="1"/>
</dbReference>